<dbReference type="EMBL" id="JAPDRQ010000083">
    <property type="protein sequence ID" value="KAJ9656124.1"/>
    <property type="molecule type" value="Genomic_DNA"/>
</dbReference>
<comment type="caution">
    <text evidence="1">The sequence shown here is derived from an EMBL/GenBank/DDBJ whole genome shotgun (WGS) entry which is preliminary data.</text>
</comment>
<sequence length="136" mass="14968">MVYKRFSESQLGTIRSIIEFASGDQEVLGLTVDTAWGINKFHIAYILATAEWESGFKPIEEIGGKNKPYAPYYGRGYVQLTHKGESNRQLADDYVNARRIVNGTDQAAKIAALAEFWEGYMLDVNTIGSGAAPAGE</sequence>
<keyword evidence="2" id="KW-1185">Reference proteome</keyword>
<gene>
    <name evidence="1" type="ORF">H2198_005180</name>
</gene>
<reference evidence="1" key="1">
    <citation type="submission" date="2022-10" db="EMBL/GenBank/DDBJ databases">
        <title>Culturing micro-colonial fungi from biological soil crusts in the Mojave desert and describing Neophaeococcomyces mojavensis, and introducing the new genera and species Taxawa tesnikishii.</title>
        <authorList>
            <person name="Kurbessoian T."/>
            <person name="Stajich J.E."/>
        </authorList>
    </citation>
    <scope>NUCLEOTIDE SEQUENCE</scope>
    <source>
        <strain evidence="1">JES_112</strain>
    </source>
</reference>
<evidence type="ECO:0000313" key="2">
    <source>
        <dbReference type="Proteomes" id="UP001172386"/>
    </source>
</evidence>
<organism evidence="1 2">
    <name type="scientific">Neophaeococcomyces mojaviensis</name>
    <dbReference type="NCBI Taxonomy" id="3383035"/>
    <lineage>
        <taxon>Eukaryota</taxon>
        <taxon>Fungi</taxon>
        <taxon>Dikarya</taxon>
        <taxon>Ascomycota</taxon>
        <taxon>Pezizomycotina</taxon>
        <taxon>Eurotiomycetes</taxon>
        <taxon>Chaetothyriomycetidae</taxon>
        <taxon>Chaetothyriales</taxon>
        <taxon>Chaetothyriales incertae sedis</taxon>
        <taxon>Neophaeococcomyces</taxon>
    </lineage>
</organism>
<proteinExistence type="predicted"/>
<evidence type="ECO:0000313" key="1">
    <source>
        <dbReference type="EMBL" id="KAJ9656124.1"/>
    </source>
</evidence>
<dbReference type="Proteomes" id="UP001172386">
    <property type="component" value="Unassembled WGS sequence"/>
</dbReference>
<name>A0ACC3A6S8_9EURO</name>
<protein>
    <submittedName>
        <fullName evidence="1">Uncharacterized protein</fullName>
    </submittedName>
</protein>
<accession>A0ACC3A6S8</accession>